<keyword evidence="3" id="KW-0862">Zinc</keyword>
<protein>
    <recommendedName>
        <fullName evidence="5">MYND-type domain-containing protein</fullName>
    </recommendedName>
</protein>
<keyword evidence="1" id="KW-0479">Metal-binding</keyword>
<organism evidence="6">
    <name type="scientific">Amphora coffeiformis</name>
    <dbReference type="NCBI Taxonomy" id="265554"/>
    <lineage>
        <taxon>Eukaryota</taxon>
        <taxon>Sar</taxon>
        <taxon>Stramenopiles</taxon>
        <taxon>Ochrophyta</taxon>
        <taxon>Bacillariophyta</taxon>
        <taxon>Bacillariophyceae</taxon>
        <taxon>Bacillariophycidae</taxon>
        <taxon>Thalassiophysales</taxon>
        <taxon>Catenulaceae</taxon>
        <taxon>Amphora</taxon>
    </lineage>
</organism>
<evidence type="ECO:0000256" key="1">
    <source>
        <dbReference type="ARBA" id="ARBA00022723"/>
    </source>
</evidence>
<evidence type="ECO:0000259" key="5">
    <source>
        <dbReference type="PROSITE" id="PS50865"/>
    </source>
</evidence>
<dbReference type="Pfam" id="PF01753">
    <property type="entry name" value="zf-MYND"/>
    <property type="match status" value="1"/>
</dbReference>
<dbReference type="PROSITE" id="PS01360">
    <property type="entry name" value="ZF_MYND_1"/>
    <property type="match status" value="1"/>
</dbReference>
<evidence type="ECO:0000256" key="4">
    <source>
        <dbReference type="PROSITE-ProRule" id="PRU00134"/>
    </source>
</evidence>
<reference evidence="6" key="1">
    <citation type="submission" date="2021-01" db="EMBL/GenBank/DDBJ databases">
        <authorList>
            <person name="Corre E."/>
            <person name="Pelletier E."/>
            <person name="Niang G."/>
            <person name="Scheremetjew M."/>
            <person name="Finn R."/>
            <person name="Kale V."/>
            <person name="Holt S."/>
            <person name="Cochrane G."/>
            <person name="Meng A."/>
            <person name="Brown T."/>
            <person name="Cohen L."/>
        </authorList>
    </citation>
    <scope>NUCLEOTIDE SEQUENCE</scope>
    <source>
        <strain evidence="6">CCMP127</strain>
    </source>
</reference>
<evidence type="ECO:0000256" key="3">
    <source>
        <dbReference type="ARBA" id="ARBA00022833"/>
    </source>
</evidence>
<gene>
    <name evidence="6" type="ORF">ACOF00016_LOCUS6636</name>
</gene>
<dbReference type="SUPFAM" id="SSF144232">
    <property type="entry name" value="HIT/MYND zinc finger-like"/>
    <property type="match status" value="1"/>
</dbReference>
<name>A0A7S3L2D3_9STRA</name>
<dbReference type="Gene3D" id="6.10.140.2220">
    <property type="match status" value="1"/>
</dbReference>
<feature type="domain" description="MYND-type" evidence="5">
    <location>
        <begin position="318"/>
        <end position="358"/>
    </location>
</feature>
<proteinExistence type="predicted"/>
<dbReference type="InterPro" id="IPR002893">
    <property type="entry name" value="Znf_MYND"/>
</dbReference>
<evidence type="ECO:0000256" key="2">
    <source>
        <dbReference type="ARBA" id="ARBA00022771"/>
    </source>
</evidence>
<dbReference type="GO" id="GO:0008270">
    <property type="term" value="F:zinc ion binding"/>
    <property type="evidence" value="ECO:0007669"/>
    <property type="project" value="UniProtKB-KW"/>
</dbReference>
<evidence type="ECO:0000313" key="6">
    <source>
        <dbReference type="EMBL" id="CAE0408932.1"/>
    </source>
</evidence>
<dbReference type="PROSITE" id="PS50865">
    <property type="entry name" value="ZF_MYND_2"/>
    <property type="match status" value="1"/>
</dbReference>
<keyword evidence="2 4" id="KW-0863">Zinc-finger</keyword>
<dbReference type="EMBL" id="HBIM01007804">
    <property type="protein sequence ID" value="CAE0408932.1"/>
    <property type="molecule type" value="Transcribed_RNA"/>
</dbReference>
<sequence length="374" mass="41791">MSGKRPGCVDYSKWDDLILSDDDEDKEMIRTETVPGSVVAAATGEHETSSCRLPVAQPVHAASAVVVQGELVTADKEHSATKTQAEADMPVVQGELWEDDHDSVDDDEDDDDNDVTLPLCSPMDDSNKSNNNEDVVCYHGSSREHFEGYFHKAFQEYLQDCHKMGTHMAETDPAVIAQKAAFHQKHPQLFSGDTAEAFCTFLIAWSTHMFLLGIRHPHGYEVTEKGSAPVPGLAELEEATVAMSLAMRWRYRVIYLQEHYTSDERNWGLQLMKSYTALGKTGGTRGMVVVLEKHLPCACVRNVKRTLLLENEVRAGVCLGCYKYVEGTNLKQCSKCKEANYCGRDCQTKHWKVHKKTCRPFVPVAKKLSAKQCN</sequence>
<accession>A0A7S3L2D3</accession>
<dbReference type="AlphaFoldDB" id="A0A7S3L2D3"/>